<name>A0A512NP79_9HYPH</name>
<dbReference type="Pfam" id="PF00106">
    <property type="entry name" value="adh_short"/>
    <property type="match status" value="1"/>
</dbReference>
<dbReference type="PANTHER" id="PTHR44196:SF3">
    <property type="entry name" value="SHORT CHAIN DEHYDROGENASE FAMILY PROTEIN"/>
    <property type="match status" value="1"/>
</dbReference>
<sequence length="246" mass="26237">MRIVVIGATSAIAEHCCRVWVQRTACDLLLVARDASKAERVAQDLKVRSPTSTVEVATLDFLDATAIGRLAERAAASTPVDIVLIAHGSLPEQRLAEADLALCRSTVEVNAVSPALFAEAFAAQLAKAGRGTLAIIGSVAGDRGRKANYIYGAAKGFIERYAEGLQHRFAGGPVAVVLIKPGPTDTPMTATVKARGGRPAPVEEVAQTIVRGIDAKWPSFYVPARWGMIMLVVRNLPRVVFNRLNI</sequence>
<dbReference type="CDD" id="cd05233">
    <property type="entry name" value="SDR_c"/>
    <property type="match status" value="1"/>
</dbReference>
<dbReference type="PROSITE" id="PS00061">
    <property type="entry name" value="ADH_SHORT"/>
    <property type="match status" value="1"/>
</dbReference>
<dbReference type="GO" id="GO:0016020">
    <property type="term" value="C:membrane"/>
    <property type="evidence" value="ECO:0007669"/>
    <property type="project" value="TreeGrafter"/>
</dbReference>
<reference evidence="3 4" key="1">
    <citation type="submission" date="2019-07" db="EMBL/GenBank/DDBJ databases">
        <title>Whole genome shotgun sequence of Reyranella soli NBRC 108950.</title>
        <authorList>
            <person name="Hosoyama A."/>
            <person name="Uohara A."/>
            <person name="Ohji S."/>
            <person name="Ichikawa N."/>
        </authorList>
    </citation>
    <scope>NUCLEOTIDE SEQUENCE [LARGE SCALE GENOMIC DNA]</scope>
    <source>
        <strain evidence="3 4">NBRC 108950</strain>
    </source>
</reference>
<evidence type="ECO:0000256" key="1">
    <source>
        <dbReference type="ARBA" id="ARBA00006484"/>
    </source>
</evidence>
<dbReference type="SUPFAM" id="SSF51735">
    <property type="entry name" value="NAD(P)-binding Rossmann-fold domains"/>
    <property type="match status" value="1"/>
</dbReference>
<evidence type="ECO:0000256" key="2">
    <source>
        <dbReference type="ARBA" id="ARBA00023002"/>
    </source>
</evidence>
<protein>
    <submittedName>
        <fullName evidence="3">Short-chain dehydrogenase</fullName>
    </submittedName>
</protein>
<dbReference type="EMBL" id="BKAJ01000180">
    <property type="protein sequence ID" value="GEP60763.1"/>
    <property type="molecule type" value="Genomic_DNA"/>
</dbReference>
<evidence type="ECO:0000313" key="4">
    <source>
        <dbReference type="Proteomes" id="UP000321058"/>
    </source>
</evidence>
<accession>A0A512NP79</accession>
<comment type="similarity">
    <text evidence="1">Belongs to the short-chain dehydrogenases/reductases (SDR) family.</text>
</comment>
<dbReference type="InterPro" id="IPR002347">
    <property type="entry name" value="SDR_fam"/>
</dbReference>
<dbReference type="RefSeq" id="WP_147156097.1">
    <property type="nucleotide sequence ID" value="NZ_BKAJ01000180.1"/>
</dbReference>
<organism evidence="3 4">
    <name type="scientific">Reyranella soli</name>
    <dbReference type="NCBI Taxonomy" id="1230389"/>
    <lineage>
        <taxon>Bacteria</taxon>
        <taxon>Pseudomonadati</taxon>
        <taxon>Pseudomonadota</taxon>
        <taxon>Alphaproteobacteria</taxon>
        <taxon>Hyphomicrobiales</taxon>
        <taxon>Reyranellaceae</taxon>
        <taxon>Reyranella</taxon>
    </lineage>
</organism>
<dbReference type="Gene3D" id="3.40.50.720">
    <property type="entry name" value="NAD(P)-binding Rossmann-like Domain"/>
    <property type="match status" value="1"/>
</dbReference>
<keyword evidence="2" id="KW-0560">Oxidoreductase</keyword>
<dbReference type="OrthoDB" id="335726at2"/>
<dbReference type="PANTHER" id="PTHR44196">
    <property type="entry name" value="DEHYDROGENASE/REDUCTASE SDR FAMILY MEMBER 7B"/>
    <property type="match status" value="1"/>
</dbReference>
<proteinExistence type="inferred from homology"/>
<dbReference type="PRINTS" id="PR00081">
    <property type="entry name" value="GDHRDH"/>
</dbReference>
<dbReference type="AlphaFoldDB" id="A0A512NP79"/>
<keyword evidence="4" id="KW-1185">Reference proteome</keyword>
<dbReference type="Proteomes" id="UP000321058">
    <property type="component" value="Unassembled WGS sequence"/>
</dbReference>
<comment type="caution">
    <text evidence="3">The sequence shown here is derived from an EMBL/GenBank/DDBJ whole genome shotgun (WGS) entry which is preliminary data.</text>
</comment>
<dbReference type="InterPro" id="IPR020904">
    <property type="entry name" value="Sc_DH/Rdtase_CS"/>
</dbReference>
<dbReference type="GO" id="GO:0016491">
    <property type="term" value="F:oxidoreductase activity"/>
    <property type="evidence" value="ECO:0007669"/>
    <property type="project" value="UniProtKB-KW"/>
</dbReference>
<gene>
    <name evidence="3" type="ORF">RSO01_79290</name>
</gene>
<dbReference type="InterPro" id="IPR036291">
    <property type="entry name" value="NAD(P)-bd_dom_sf"/>
</dbReference>
<evidence type="ECO:0000313" key="3">
    <source>
        <dbReference type="EMBL" id="GEP60763.1"/>
    </source>
</evidence>